<dbReference type="InterPro" id="IPR029063">
    <property type="entry name" value="SAM-dependent_MTases_sf"/>
</dbReference>
<dbReference type="OrthoDB" id="108476at2"/>
<dbReference type="Gene3D" id="3.40.50.150">
    <property type="entry name" value="Vaccinia Virus protein VP39"/>
    <property type="match status" value="1"/>
</dbReference>
<proteinExistence type="predicted"/>
<evidence type="ECO:0000313" key="2">
    <source>
        <dbReference type="EMBL" id="APC15401.1"/>
    </source>
</evidence>
<name>A0A1J0EH83_9PSED</name>
<dbReference type="SUPFAM" id="SSF53335">
    <property type="entry name" value="S-adenosyl-L-methionine-dependent methyltransferases"/>
    <property type="match status" value="1"/>
</dbReference>
<dbReference type="Pfam" id="PF08241">
    <property type="entry name" value="Methyltransf_11"/>
    <property type="match status" value="1"/>
</dbReference>
<dbReference type="AlphaFoldDB" id="A0A1J0EH83"/>
<evidence type="ECO:0000313" key="3">
    <source>
        <dbReference type="Proteomes" id="UP000182567"/>
    </source>
</evidence>
<reference evidence="3" key="1">
    <citation type="submission" date="2016-10" db="EMBL/GenBank/DDBJ databases">
        <title>Pseudomonas frederiksbergensis ERGS4:02 complete genome.</title>
        <authorList>
            <person name="Kumar R."/>
            <person name="Acharya V."/>
            <person name="Singh D."/>
        </authorList>
    </citation>
    <scope>NUCLEOTIDE SEQUENCE [LARGE SCALE GENOMIC DNA]</scope>
    <source>
        <strain evidence="3">ERGS4:02</strain>
    </source>
</reference>
<dbReference type="EMBL" id="CP017886">
    <property type="protein sequence ID" value="APC15401.1"/>
    <property type="molecule type" value="Genomic_DNA"/>
</dbReference>
<feature type="domain" description="Methyltransferase type 11" evidence="1">
    <location>
        <begin position="88"/>
        <end position="184"/>
    </location>
</feature>
<dbReference type="Proteomes" id="UP000182567">
    <property type="component" value="Chromosome"/>
</dbReference>
<sequence length="320" mass="35347">MNKTKTALKHFDMLAARQAYAQGMNITELLRQQKQLSYNSPEIIEAAYDLQAGTYIDYVENNLTQAHAYAGELASLLSQHLKPLDSLLDIGTGELTTLSLIARQLPFPPEQLYAFDISWSRVHKGMAFAQQHMGKTFERLTPFIADISEIPLLDKSVNVTVSSHALEPNGETLSELLEELFRVTIDKLMLFEPCYEINSEQGRQRMDRLGYIKNIAGVAEQLGATVVEQIPIKTSPNPLNPTVCFVITPPDVATRPAPSGRRPTEVFSVPGSNLPLENLEGFYCSQDTGLCFPVLKSLPILKSSAAILASALTCSRPVPR</sequence>
<gene>
    <name evidence="2" type="ORF">BLL42_06545</name>
</gene>
<organism evidence="2 3">
    <name type="scientific">Pseudomonas frederiksbergensis</name>
    <dbReference type="NCBI Taxonomy" id="104087"/>
    <lineage>
        <taxon>Bacteria</taxon>
        <taxon>Pseudomonadati</taxon>
        <taxon>Pseudomonadota</taxon>
        <taxon>Gammaproteobacteria</taxon>
        <taxon>Pseudomonadales</taxon>
        <taxon>Pseudomonadaceae</taxon>
        <taxon>Pseudomonas</taxon>
    </lineage>
</organism>
<dbReference type="GO" id="GO:0008757">
    <property type="term" value="F:S-adenosylmethionine-dependent methyltransferase activity"/>
    <property type="evidence" value="ECO:0007669"/>
    <property type="project" value="InterPro"/>
</dbReference>
<dbReference type="RefSeq" id="WP_071551351.1">
    <property type="nucleotide sequence ID" value="NZ_CP017886.1"/>
</dbReference>
<dbReference type="CDD" id="cd02440">
    <property type="entry name" value="AdoMet_MTases"/>
    <property type="match status" value="1"/>
</dbReference>
<protein>
    <recommendedName>
        <fullName evidence="1">Methyltransferase type 11 domain-containing protein</fullName>
    </recommendedName>
</protein>
<evidence type="ECO:0000259" key="1">
    <source>
        <dbReference type="Pfam" id="PF08241"/>
    </source>
</evidence>
<dbReference type="InterPro" id="IPR013216">
    <property type="entry name" value="Methyltransf_11"/>
</dbReference>
<accession>A0A1J0EH83</accession>
<dbReference type="GeneID" id="46907881"/>